<feature type="transmembrane region" description="Helical" evidence="12">
    <location>
        <begin position="96"/>
        <end position="115"/>
    </location>
</feature>
<dbReference type="Proteomes" id="UP000799538">
    <property type="component" value="Unassembled WGS sequence"/>
</dbReference>
<dbReference type="SUPFAM" id="SSF103473">
    <property type="entry name" value="MFS general substrate transporter"/>
    <property type="match status" value="1"/>
</dbReference>
<dbReference type="InterPro" id="IPR008509">
    <property type="entry name" value="MOT2/MFSD5"/>
</dbReference>
<dbReference type="GO" id="GO:0015098">
    <property type="term" value="F:molybdate ion transmembrane transporter activity"/>
    <property type="evidence" value="ECO:0007669"/>
    <property type="project" value="InterPro"/>
</dbReference>
<dbReference type="GO" id="GO:0005886">
    <property type="term" value="C:plasma membrane"/>
    <property type="evidence" value="ECO:0007669"/>
    <property type="project" value="UniProtKB-SubCell"/>
</dbReference>
<sequence length="202" mass="21655">MRGCRLAAGEWYQSRVAAKLIELQGSYTHSIYRQAHGLSTAAVARLFAIGFASGGVAGVWTGAIADKYARKKLCLAYCLLYSVSCLAIIVSSDSRLLVLGRVLGGISTTLLYSVFETWLVAELHKHNTYSDFVQDCFASLALINGAVAIVCGVLSEILVSASKSQKAPFVASIFCLSLASVLIARQWVRVTQIEEVLTLTGG</sequence>
<keyword evidence="6 12" id="KW-0812">Transmembrane</keyword>
<dbReference type="AlphaFoldDB" id="A0A6A6GBU8"/>
<evidence type="ECO:0000256" key="8">
    <source>
        <dbReference type="ARBA" id="ARBA00023065"/>
    </source>
</evidence>
<comment type="subcellular location">
    <subcellularLocation>
        <location evidence="2">Cell membrane</location>
        <topology evidence="2">Multi-pass membrane protein</topology>
    </subcellularLocation>
</comment>
<feature type="transmembrane region" description="Helical" evidence="12">
    <location>
        <begin position="167"/>
        <end position="184"/>
    </location>
</feature>
<dbReference type="EMBL" id="ML992507">
    <property type="protein sequence ID" value="KAF2223033.1"/>
    <property type="molecule type" value="Genomic_DNA"/>
</dbReference>
<dbReference type="PROSITE" id="PS50850">
    <property type="entry name" value="MFS"/>
    <property type="match status" value="1"/>
</dbReference>
<keyword evidence="15" id="KW-1185">Reference proteome</keyword>
<protein>
    <recommendedName>
        <fullName evidence="3">Molybdate-anion transporter</fullName>
    </recommendedName>
    <alternativeName>
        <fullName evidence="10">Major facilitator superfamily domain-containing protein 5</fullName>
    </alternativeName>
    <alternativeName>
        <fullName evidence="11">Molybdate transporter 2 homolog</fullName>
    </alternativeName>
</protein>
<evidence type="ECO:0000313" key="14">
    <source>
        <dbReference type="EMBL" id="KAF2223033.1"/>
    </source>
</evidence>
<evidence type="ECO:0000256" key="5">
    <source>
        <dbReference type="ARBA" id="ARBA00022475"/>
    </source>
</evidence>
<gene>
    <name evidence="14" type="ORF">BDZ85DRAFT_262856</name>
</gene>
<reference evidence="15" key="1">
    <citation type="journal article" date="2020" name="Stud. Mycol.">
        <title>101 Dothideomycetes genomes: A test case for predicting lifestyles and emergence of pathogens.</title>
        <authorList>
            <person name="Haridas S."/>
            <person name="Albert R."/>
            <person name="Binder M."/>
            <person name="Bloem J."/>
            <person name="LaButti K."/>
            <person name="Salamov A."/>
            <person name="Andreopoulos B."/>
            <person name="Baker S."/>
            <person name="Barry K."/>
            <person name="Bills G."/>
            <person name="Bluhm B."/>
            <person name="Cannon C."/>
            <person name="Castanera R."/>
            <person name="Culley D."/>
            <person name="Daum C."/>
            <person name="Ezra D."/>
            <person name="Gonzalez J."/>
            <person name="Henrissat B."/>
            <person name="Kuo A."/>
            <person name="Liang C."/>
            <person name="Lipzen A."/>
            <person name="Lutzoni F."/>
            <person name="Magnuson J."/>
            <person name="Mondo S."/>
            <person name="Nolan M."/>
            <person name="Ohm R."/>
            <person name="Pangilinan J."/>
            <person name="Park H.-J."/>
            <person name="Ramirez L."/>
            <person name="Alfaro M."/>
            <person name="Sun H."/>
            <person name="Tritt A."/>
            <person name="Yoshinaga Y."/>
            <person name="Zwiers L.-H."/>
            <person name="Turgeon B."/>
            <person name="Goodwin S."/>
            <person name="Spatafora J."/>
            <person name="Crous P."/>
            <person name="Grigoriev I."/>
        </authorList>
    </citation>
    <scope>NUCLEOTIDE SEQUENCE [LARGE SCALE GENOMIC DNA]</scope>
    <source>
        <strain evidence="15">CECT 20119</strain>
    </source>
</reference>
<dbReference type="PANTHER" id="PTHR23516:SF1">
    <property type="entry name" value="MOLYBDATE-ANION TRANSPORTER"/>
    <property type="match status" value="1"/>
</dbReference>
<dbReference type="InterPro" id="IPR036259">
    <property type="entry name" value="MFS_trans_sf"/>
</dbReference>
<name>A0A6A6GBU8_9PEZI</name>
<dbReference type="Gene3D" id="1.20.1250.20">
    <property type="entry name" value="MFS general substrate transporter like domains"/>
    <property type="match status" value="1"/>
</dbReference>
<keyword evidence="8" id="KW-0406">Ion transport</keyword>
<feature type="transmembrane region" description="Helical" evidence="12">
    <location>
        <begin position="73"/>
        <end position="90"/>
    </location>
</feature>
<feature type="domain" description="Major facilitator superfamily (MFS) profile" evidence="13">
    <location>
        <begin position="1"/>
        <end position="202"/>
    </location>
</feature>
<keyword evidence="7 12" id="KW-1133">Transmembrane helix</keyword>
<evidence type="ECO:0000256" key="7">
    <source>
        <dbReference type="ARBA" id="ARBA00022989"/>
    </source>
</evidence>
<organism evidence="14 15">
    <name type="scientific">Elsinoe ampelina</name>
    <dbReference type="NCBI Taxonomy" id="302913"/>
    <lineage>
        <taxon>Eukaryota</taxon>
        <taxon>Fungi</taxon>
        <taxon>Dikarya</taxon>
        <taxon>Ascomycota</taxon>
        <taxon>Pezizomycotina</taxon>
        <taxon>Dothideomycetes</taxon>
        <taxon>Dothideomycetidae</taxon>
        <taxon>Myriangiales</taxon>
        <taxon>Elsinoaceae</taxon>
        <taxon>Elsinoe</taxon>
    </lineage>
</organism>
<keyword evidence="9 12" id="KW-0472">Membrane</keyword>
<evidence type="ECO:0000256" key="9">
    <source>
        <dbReference type="ARBA" id="ARBA00023136"/>
    </source>
</evidence>
<dbReference type="InterPro" id="IPR020846">
    <property type="entry name" value="MFS_dom"/>
</dbReference>
<evidence type="ECO:0000256" key="2">
    <source>
        <dbReference type="ARBA" id="ARBA00004651"/>
    </source>
</evidence>
<dbReference type="OrthoDB" id="263957at2759"/>
<evidence type="ECO:0000256" key="12">
    <source>
        <dbReference type="SAM" id="Phobius"/>
    </source>
</evidence>
<evidence type="ECO:0000256" key="11">
    <source>
        <dbReference type="ARBA" id="ARBA00032555"/>
    </source>
</evidence>
<comment type="function">
    <text evidence="1">Mediates high-affinity intracellular uptake of the rare oligo-element molybdenum.</text>
</comment>
<evidence type="ECO:0000259" key="13">
    <source>
        <dbReference type="PROSITE" id="PS50850"/>
    </source>
</evidence>
<dbReference type="PANTHER" id="PTHR23516">
    <property type="entry name" value="SAM (S-ADENOSYL METHIONINE) TRANSPORTER"/>
    <property type="match status" value="1"/>
</dbReference>
<evidence type="ECO:0000313" key="15">
    <source>
        <dbReference type="Proteomes" id="UP000799538"/>
    </source>
</evidence>
<accession>A0A6A6GBU8</accession>
<feature type="transmembrane region" description="Helical" evidence="12">
    <location>
        <begin position="136"/>
        <end position="155"/>
    </location>
</feature>
<evidence type="ECO:0000256" key="1">
    <source>
        <dbReference type="ARBA" id="ARBA00003019"/>
    </source>
</evidence>
<dbReference type="Pfam" id="PF05631">
    <property type="entry name" value="MFS_5"/>
    <property type="match status" value="1"/>
</dbReference>
<evidence type="ECO:0000256" key="4">
    <source>
        <dbReference type="ARBA" id="ARBA00022448"/>
    </source>
</evidence>
<proteinExistence type="predicted"/>
<evidence type="ECO:0000256" key="3">
    <source>
        <dbReference type="ARBA" id="ARBA00021242"/>
    </source>
</evidence>
<keyword evidence="4" id="KW-0813">Transport</keyword>
<keyword evidence="5" id="KW-1003">Cell membrane</keyword>
<evidence type="ECO:0000256" key="6">
    <source>
        <dbReference type="ARBA" id="ARBA00022692"/>
    </source>
</evidence>
<dbReference type="GO" id="GO:0006811">
    <property type="term" value="P:monoatomic ion transport"/>
    <property type="evidence" value="ECO:0007669"/>
    <property type="project" value="UniProtKB-KW"/>
</dbReference>
<evidence type="ECO:0000256" key="10">
    <source>
        <dbReference type="ARBA" id="ARBA00030646"/>
    </source>
</evidence>
<feature type="transmembrane region" description="Helical" evidence="12">
    <location>
        <begin position="42"/>
        <end position="61"/>
    </location>
</feature>